<dbReference type="SMART" id="SM00831">
    <property type="entry name" value="Cation_ATPase_N"/>
    <property type="match status" value="1"/>
</dbReference>
<keyword evidence="1" id="KW-0472">Membrane</keyword>
<feature type="non-terminal residue" evidence="3">
    <location>
        <position position="114"/>
    </location>
</feature>
<feature type="domain" description="Cation-transporting P-type ATPase N-terminal" evidence="2">
    <location>
        <begin position="1"/>
        <end position="74"/>
    </location>
</feature>
<protein>
    <recommendedName>
        <fullName evidence="2">Cation-transporting P-type ATPase N-terminal domain-containing protein</fullName>
    </recommendedName>
</protein>
<keyword evidence="4" id="KW-1185">Reference proteome</keyword>
<name>A0A0M3DL01_9FIRM</name>
<proteinExistence type="predicted"/>
<comment type="caution">
    <text evidence="3">The sequence shown here is derived from an EMBL/GenBank/DDBJ whole genome shotgun (WGS) entry which is preliminary data.</text>
</comment>
<reference evidence="3 4" key="1">
    <citation type="submission" date="2015-04" db="EMBL/GenBank/DDBJ databases">
        <title>Microcin producing Clostridium sp. JC272T.</title>
        <authorList>
            <person name="Jyothsna T."/>
            <person name="Sasikala C."/>
            <person name="Ramana C."/>
        </authorList>
    </citation>
    <scope>NUCLEOTIDE SEQUENCE [LARGE SCALE GENOMIC DNA]</scope>
    <source>
        <strain evidence="3 4">JC272</strain>
    </source>
</reference>
<keyword evidence="1" id="KW-0812">Transmembrane</keyword>
<dbReference type="Gene3D" id="2.70.150.10">
    <property type="entry name" value="Calcium-transporting ATPase, cytoplasmic transduction domain A"/>
    <property type="match status" value="1"/>
</dbReference>
<evidence type="ECO:0000256" key="1">
    <source>
        <dbReference type="SAM" id="Phobius"/>
    </source>
</evidence>
<dbReference type="Pfam" id="PF00690">
    <property type="entry name" value="Cation_ATPase_N"/>
    <property type="match status" value="1"/>
</dbReference>
<dbReference type="EMBL" id="LBBT01000122">
    <property type="protein sequence ID" value="KKY02052.1"/>
    <property type="molecule type" value="Genomic_DNA"/>
</dbReference>
<dbReference type="RefSeq" id="WP_046822378.1">
    <property type="nucleotide sequence ID" value="NZ_LBBT01000122.1"/>
</dbReference>
<feature type="transmembrane region" description="Helical" evidence="1">
    <location>
        <begin position="78"/>
        <end position="94"/>
    </location>
</feature>
<sequence>MFYKKSVEETLSQVNSSLKGLSSSKASELLKKYGPNELKEKSKVPIWMLFLETFKDPLVIILLIAALVQIFLGEGMESLIIFAVLILNSILSVIQTKKAESSLQSLKKLSVPNA</sequence>
<dbReference type="Gene3D" id="1.20.1110.10">
    <property type="entry name" value="Calcium-transporting ATPase, transmembrane domain"/>
    <property type="match status" value="1"/>
</dbReference>
<dbReference type="PANTHER" id="PTHR42861">
    <property type="entry name" value="CALCIUM-TRANSPORTING ATPASE"/>
    <property type="match status" value="1"/>
</dbReference>
<dbReference type="InterPro" id="IPR023298">
    <property type="entry name" value="ATPase_P-typ_TM_dom_sf"/>
</dbReference>
<dbReference type="Proteomes" id="UP000034407">
    <property type="component" value="Unassembled WGS sequence"/>
</dbReference>
<gene>
    <name evidence="3" type="ORF">VN21_05260</name>
</gene>
<evidence type="ECO:0000259" key="2">
    <source>
        <dbReference type="SMART" id="SM00831"/>
    </source>
</evidence>
<evidence type="ECO:0000313" key="4">
    <source>
        <dbReference type="Proteomes" id="UP000034407"/>
    </source>
</evidence>
<dbReference type="InterPro" id="IPR004014">
    <property type="entry name" value="ATPase_P-typ_cation-transptr_N"/>
</dbReference>
<feature type="transmembrane region" description="Helical" evidence="1">
    <location>
        <begin position="46"/>
        <end position="72"/>
    </location>
</feature>
<evidence type="ECO:0000313" key="3">
    <source>
        <dbReference type="EMBL" id="KKY02052.1"/>
    </source>
</evidence>
<keyword evidence="1" id="KW-1133">Transmembrane helix</keyword>
<dbReference type="AlphaFoldDB" id="A0A0M3DL01"/>
<dbReference type="SUPFAM" id="SSF81665">
    <property type="entry name" value="Calcium ATPase, transmembrane domain M"/>
    <property type="match status" value="1"/>
</dbReference>
<organism evidence="3 4">
    <name type="scientific">Paraclostridium benzoelyticum</name>
    <dbReference type="NCBI Taxonomy" id="1629550"/>
    <lineage>
        <taxon>Bacteria</taxon>
        <taxon>Bacillati</taxon>
        <taxon>Bacillota</taxon>
        <taxon>Clostridia</taxon>
        <taxon>Peptostreptococcales</taxon>
        <taxon>Peptostreptococcaceae</taxon>
        <taxon>Paraclostridium</taxon>
    </lineage>
</organism>
<accession>A0A0M3DL01</accession>